<keyword evidence="2" id="KW-1185">Reference proteome</keyword>
<reference evidence="1 2" key="1">
    <citation type="journal article" date="2021" name="BMC Biol.">
        <title>Horizontally acquired antibacterial genes associated with adaptive radiation of ladybird beetles.</title>
        <authorList>
            <person name="Li H.S."/>
            <person name="Tang X.F."/>
            <person name="Huang Y.H."/>
            <person name="Xu Z.Y."/>
            <person name="Chen M.L."/>
            <person name="Du X.Y."/>
            <person name="Qiu B.Y."/>
            <person name="Chen P.T."/>
            <person name="Zhang W."/>
            <person name="Slipinski A."/>
            <person name="Escalona H.E."/>
            <person name="Waterhouse R.M."/>
            <person name="Zwick A."/>
            <person name="Pang H."/>
        </authorList>
    </citation>
    <scope>NUCLEOTIDE SEQUENCE [LARGE SCALE GENOMIC DNA]</scope>
    <source>
        <strain evidence="1">SYSU2018</strain>
    </source>
</reference>
<dbReference type="EMBL" id="JABFTP020000070">
    <property type="protein sequence ID" value="KAL3274732.1"/>
    <property type="molecule type" value="Genomic_DNA"/>
</dbReference>
<dbReference type="AlphaFoldDB" id="A0ABD2N828"/>
<gene>
    <name evidence="1" type="ORF">HHI36_024184</name>
</gene>
<feature type="non-terminal residue" evidence="1">
    <location>
        <position position="56"/>
    </location>
</feature>
<accession>A0ABD2N828</accession>
<organism evidence="1 2">
    <name type="scientific">Cryptolaemus montrouzieri</name>
    <dbReference type="NCBI Taxonomy" id="559131"/>
    <lineage>
        <taxon>Eukaryota</taxon>
        <taxon>Metazoa</taxon>
        <taxon>Ecdysozoa</taxon>
        <taxon>Arthropoda</taxon>
        <taxon>Hexapoda</taxon>
        <taxon>Insecta</taxon>
        <taxon>Pterygota</taxon>
        <taxon>Neoptera</taxon>
        <taxon>Endopterygota</taxon>
        <taxon>Coleoptera</taxon>
        <taxon>Polyphaga</taxon>
        <taxon>Cucujiformia</taxon>
        <taxon>Coccinelloidea</taxon>
        <taxon>Coccinellidae</taxon>
        <taxon>Scymninae</taxon>
        <taxon>Scymnini</taxon>
        <taxon>Cryptolaemus</taxon>
    </lineage>
</organism>
<comment type="caution">
    <text evidence="1">The sequence shown here is derived from an EMBL/GenBank/DDBJ whole genome shotgun (WGS) entry which is preliminary data.</text>
</comment>
<sequence>MATIEISTELERHEMVKEKTKSRVHSADGTVFRRQFIDDKMEDFSAPTDINELNDK</sequence>
<evidence type="ECO:0000313" key="1">
    <source>
        <dbReference type="EMBL" id="KAL3274732.1"/>
    </source>
</evidence>
<protein>
    <submittedName>
        <fullName evidence="1">Uncharacterized protein</fullName>
    </submittedName>
</protein>
<name>A0ABD2N828_9CUCU</name>
<evidence type="ECO:0000313" key="2">
    <source>
        <dbReference type="Proteomes" id="UP001516400"/>
    </source>
</evidence>
<proteinExistence type="predicted"/>
<dbReference type="Proteomes" id="UP001516400">
    <property type="component" value="Unassembled WGS sequence"/>
</dbReference>